<evidence type="ECO:0000313" key="5">
    <source>
        <dbReference type="Proteomes" id="UP000031631"/>
    </source>
</evidence>
<dbReference type="PANTHER" id="PTHR22789">
    <property type="entry name" value="FUCULOSE PHOSPHATE ALDOLASE"/>
    <property type="match status" value="1"/>
</dbReference>
<feature type="domain" description="Class II aldolase/adducin N-terminal" evidence="3">
    <location>
        <begin position="37"/>
        <end position="206"/>
    </location>
</feature>
<keyword evidence="1" id="KW-0479">Metal-binding</keyword>
<dbReference type="AlphaFoldDB" id="A0A7U6GHI8"/>
<evidence type="ECO:0000256" key="1">
    <source>
        <dbReference type="ARBA" id="ARBA00022723"/>
    </source>
</evidence>
<gene>
    <name evidence="4" type="ORF">TBH_C0839</name>
</gene>
<dbReference type="InterPro" id="IPR036409">
    <property type="entry name" value="Aldolase_II/adducin_N_sf"/>
</dbReference>
<dbReference type="Gene3D" id="3.40.225.10">
    <property type="entry name" value="Class II aldolase/adducin N-terminal domain"/>
    <property type="match status" value="1"/>
</dbReference>
<dbReference type="KEGG" id="tbn:TBH_C0839"/>
<keyword evidence="5" id="KW-1185">Reference proteome</keyword>
<dbReference type="Proteomes" id="UP000031631">
    <property type="component" value="Chromosome"/>
</dbReference>
<evidence type="ECO:0000256" key="2">
    <source>
        <dbReference type="ARBA" id="ARBA00023239"/>
    </source>
</evidence>
<sequence length="212" mass="22913">MNPSAEGVIKFHLEHTQAPALSGEETSMLRGWFRLLRRLDLLGRHPDRYLGYAYGNISQRHGDGFIISGTQTSGRDSLDADHFARVTGFDINANRLQSQGPCPPSSEAMTHGAVYQALPEAGAVFHVHSPDIWRQAKTLGLPETDAAIEYGTPEMAEAVIALLRDNPARVFSMGGHEDGIVAWGSTPENAGLSLVQVLAKALQLSINPALMS</sequence>
<dbReference type="GO" id="GO:0005829">
    <property type="term" value="C:cytosol"/>
    <property type="evidence" value="ECO:0007669"/>
    <property type="project" value="TreeGrafter"/>
</dbReference>
<dbReference type="InterPro" id="IPR001303">
    <property type="entry name" value="Aldolase_II/adducin_N"/>
</dbReference>
<proteinExistence type="predicted"/>
<evidence type="ECO:0000259" key="3">
    <source>
        <dbReference type="SMART" id="SM01007"/>
    </source>
</evidence>
<dbReference type="EMBL" id="AP012273">
    <property type="protein sequence ID" value="BAO43774.1"/>
    <property type="molecule type" value="Genomic_DNA"/>
</dbReference>
<dbReference type="SMART" id="SM01007">
    <property type="entry name" value="Aldolase_II"/>
    <property type="match status" value="1"/>
</dbReference>
<evidence type="ECO:0000313" key="4">
    <source>
        <dbReference type="EMBL" id="BAO43774.1"/>
    </source>
</evidence>
<protein>
    <recommendedName>
        <fullName evidence="3">Class II aldolase/adducin N-terminal domain-containing protein</fullName>
    </recommendedName>
</protein>
<reference evidence="4 5" key="1">
    <citation type="journal article" date="2014" name="PLoS ONE">
        <title>Physiological and genomic features of a novel sulfur-oxidizing gammaproteobacterium belonging to a previously uncultivated symbiotic lineage isolated from a hydrothermal vent.</title>
        <authorList>
            <person name="Nunoura T."/>
            <person name="Takaki Y."/>
            <person name="Kazama H."/>
            <person name="Kakuta J."/>
            <person name="Shimamura S."/>
            <person name="Makita H."/>
            <person name="Hirai M."/>
            <person name="Miyazaki M."/>
            <person name="Takai K."/>
        </authorList>
    </citation>
    <scope>NUCLEOTIDE SEQUENCE [LARGE SCALE GENOMIC DNA]</scope>
    <source>
        <strain evidence="4 5">Hiromi1</strain>
    </source>
</reference>
<dbReference type="GO" id="GO:0016832">
    <property type="term" value="F:aldehyde-lyase activity"/>
    <property type="evidence" value="ECO:0007669"/>
    <property type="project" value="TreeGrafter"/>
</dbReference>
<dbReference type="GO" id="GO:0019323">
    <property type="term" value="P:pentose catabolic process"/>
    <property type="evidence" value="ECO:0007669"/>
    <property type="project" value="TreeGrafter"/>
</dbReference>
<dbReference type="GO" id="GO:0046872">
    <property type="term" value="F:metal ion binding"/>
    <property type="evidence" value="ECO:0007669"/>
    <property type="project" value="UniProtKB-KW"/>
</dbReference>
<dbReference type="Pfam" id="PF00596">
    <property type="entry name" value="Aldolase_II"/>
    <property type="match status" value="1"/>
</dbReference>
<accession>A0A7U6GHI8</accession>
<dbReference type="InterPro" id="IPR050197">
    <property type="entry name" value="Aldolase_class_II_sugar_metab"/>
</dbReference>
<name>A0A7U6GHI8_9GAMM</name>
<keyword evidence="2" id="KW-0456">Lyase</keyword>
<dbReference type="PANTHER" id="PTHR22789:SF0">
    <property type="entry name" value="3-OXO-TETRONATE 4-PHOSPHATE DECARBOXYLASE-RELATED"/>
    <property type="match status" value="1"/>
</dbReference>
<dbReference type="RefSeq" id="WP_041065840.1">
    <property type="nucleotide sequence ID" value="NZ_AP012273.1"/>
</dbReference>
<dbReference type="SUPFAM" id="SSF53639">
    <property type="entry name" value="AraD/HMP-PK domain-like"/>
    <property type="match status" value="1"/>
</dbReference>
<organism evidence="4 5">
    <name type="scientific">Thiolapillus brandeum</name>
    <dbReference type="NCBI Taxonomy" id="1076588"/>
    <lineage>
        <taxon>Bacteria</taxon>
        <taxon>Pseudomonadati</taxon>
        <taxon>Pseudomonadota</taxon>
        <taxon>Gammaproteobacteria</taxon>
        <taxon>Chromatiales</taxon>
        <taxon>Sedimenticolaceae</taxon>
        <taxon>Thiolapillus</taxon>
    </lineage>
</organism>